<comment type="caution">
    <text evidence="1">The sequence shown here is derived from an EMBL/GenBank/DDBJ whole genome shotgun (WGS) entry which is preliminary data.</text>
</comment>
<dbReference type="AlphaFoldDB" id="A0A4R0X7J5"/>
<sequence length="138" mass="14993">MPASAAPIRFSAVDVITGTIADLFVDDVAPTSAGVHSSETQCNVRNGNNGFDCCPLDAHKAVVRSDRVLDVSNTNHFRRWTMVAPTTAMADQPADYAILLHPRRLTWEDCRDKARVITATDVSGSRSHRSSQKSAPDL</sequence>
<evidence type="ECO:0000313" key="1">
    <source>
        <dbReference type="EMBL" id="TCG06196.1"/>
    </source>
</evidence>
<gene>
    <name evidence="1" type="ORF">BZM27_28075</name>
</gene>
<keyword evidence="2" id="KW-1185">Reference proteome</keyword>
<accession>A0A4R0X7J5</accession>
<dbReference type="Proteomes" id="UP000294200">
    <property type="component" value="Unassembled WGS sequence"/>
</dbReference>
<evidence type="ECO:0000313" key="2">
    <source>
        <dbReference type="Proteomes" id="UP000294200"/>
    </source>
</evidence>
<organism evidence="1 2">
    <name type="scientific">Paraburkholderia steynii</name>
    <dbReference type="NCBI Taxonomy" id="1245441"/>
    <lineage>
        <taxon>Bacteria</taxon>
        <taxon>Pseudomonadati</taxon>
        <taxon>Pseudomonadota</taxon>
        <taxon>Betaproteobacteria</taxon>
        <taxon>Burkholderiales</taxon>
        <taxon>Burkholderiaceae</taxon>
        <taxon>Paraburkholderia</taxon>
    </lineage>
</organism>
<name>A0A4R0X7J5_9BURK</name>
<protein>
    <submittedName>
        <fullName evidence="1">Uncharacterized protein</fullName>
    </submittedName>
</protein>
<reference evidence="1 2" key="1">
    <citation type="submission" date="2017-02" db="EMBL/GenBank/DDBJ databases">
        <title>Paraburkholderia sophoroidis sp. nov. and Paraburkholderia steynii sp. nov. rhizobial symbionts of the fynbos legume Hypocalyptus sophoroides.</title>
        <authorList>
            <person name="Steenkamp E.T."/>
            <person name="Beukes C.W."/>
            <person name="Van Zyl E."/>
            <person name="Avontuur J."/>
            <person name="Chan W.Y."/>
            <person name="Hassen A."/>
            <person name="Palmer M."/>
            <person name="Mthombeni L."/>
            <person name="Phalane F."/>
            <person name="Sereme K."/>
            <person name="Venter S.N."/>
        </authorList>
    </citation>
    <scope>NUCLEOTIDE SEQUENCE [LARGE SCALE GENOMIC DNA]</scope>
    <source>
        <strain evidence="1 2">HC1.1ba</strain>
    </source>
</reference>
<proteinExistence type="predicted"/>
<dbReference type="EMBL" id="MWML01000121">
    <property type="protein sequence ID" value="TCG06196.1"/>
    <property type="molecule type" value="Genomic_DNA"/>
</dbReference>